<feature type="active site" description="Nucleophile" evidence="4">
    <location>
        <position position="71"/>
    </location>
</feature>
<keyword evidence="3 4" id="KW-0443">Lipid metabolism</keyword>
<evidence type="ECO:0000256" key="3">
    <source>
        <dbReference type="ARBA" id="ARBA00023098"/>
    </source>
</evidence>
<dbReference type="Gene3D" id="3.10.20.310">
    <property type="entry name" value="membrane protein fhac"/>
    <property type="match status" value="1"/>
</dbReference>
<organism evidence="6 7">
    <name type="scientific">Shivajiella indica</name>
    <dbReference type="NCBI Taxonomy" id="872115"/>
    <lineage>
        <taxon>Bacteria</taxon>
        <taxon>Pseudomonadati</taxon>
        <taxon>Bacteroidota</taxon>
        <taxon>Cytophagia</taxon>
        <taxon>Cytophagales</taxon>
        <taxon>Cyclobacteriaceae</taxon>
        <taxon>Shivajiella</taxon>
    </lineage>
</organism>
<dbReference type="RefSeq" id="WP_380804512.1">
    <property type="nucleotide sequence ID" value="NZ_JBHUIV010000020.1"/>
</dbReference>
<dbReference type="Gene3D" id="2.40.160.50">
    <property type="entry name" value="membrane protein fhac: a member of the omp85/tpsb transporter family"/>
    <property type="match status" value="1"/>
</dbReference>
<accession>A0ABW5BBK6</accession>
<proteinExistence type="predicted"/>
<feature type="short sequence motif" description="GXSXG" evidence="4">
    <location>
        <begin position="69"/>
        <end position="73"/>
    </location>
</feature>
<protein>
    <submittedName>
        <fullName evidence="6">Patatin-like phospholipase family protein</fullName>
    </submittedName>
</protein>
<feature type="short sequence motif" description="DGA/G" evidence="4">
    <location>
        <begin position="215"/>
        <end position="217"/>
    </location>
</feature>
<comment type="caution">
    <text evidence="6">The sequence shown here is derived from an EMBL/GenBank/DDBJ whole genome shotgun (WGS) entry which is preliminary data.</text>
</comment>
<feature type="active site" description="Proton acceptor" evidence="4">
    <location>
        <position position="215"/>
    </location>
</feature>
<dbReference type="InterPro" id="IPR050301">
    <property type="entry name" value="NTE"/>
</dbReference>
<dbReference type="PANTHER" id="PTHR14226:SF29">
    <property type="entry name" value="NEUROPATHY TARGET ESTERASE SWS"/>
    <property type="match status" value="1"/>
</dbReference>
<reference evidence="7" key="1">
    <citation type="journal article" date="2019" name="Int. J. Syst. Evol. Microbiol.">
        <title>The Global Catalogue of Microorganisms (GCM) 10K type strain sequencing project: providing services to taxonomists for standard genome sequencing and annotation.</title>
        <authorList>
            <consortium name="The Broad Institute Genomics Platform"/>
            <consortium name="The Broad Institute Genome Sequencing Center for Infectious Disease"/>
            <person name="Wu L."/>
            <person name="Ma J."/>
        </authorList>
    </citation>
    <scope>NUCLEOTIDE SEQUENCE [LARGE SCALE GENOMIC DNA]</scope>
    <source>
        <strain evidence="7">KCTC 19812</strain>
    </source>
</reference>
<dbReference type="InterPro" id="IPR043864">
    <property type="entry name" value="Omp85-like_dom"/>
</dbReference>
<dbReference type="PROSITE" id="PS51635">
    <property type="entry name" value="PNPLA"/>
    <property type="match status" value="1"/>
</dbReference>
<keyword evidence="1 4" id="KW-0378">Hydrolase</keyword>
<name>A0ABW5BBK6_9BACT</name>
<evidence type="ECO:0000256" key="2">
    <source>
        <dbReference type="ARBA" id="ARBA00022963"/>
    </source>
</evidence>
<gene>
    <name evidence="6" type="ORF">ACFSKV_15080</name>
</gene>
<dbReference type="CDD" id="cd07205">
    <property type="entry name" value="Pat_PNPLA6_PNPLA7_NTE1_like"/>
    <property type="match status" value="1"/>
</dbReference>
<dbReference type="InterPro" id="IPR016035">
    <property type="entry name" value="Acyl_Trfase/lysoPLipase"/>
</dbReference>
<keyword evidence="2 4" id="KW-0442">Lipid degradation</keyword>
<dbReference type="EMBL" id="JBHUIV010000020">
    <property type="protein sequence ID" value="MFD2202899.1"/>
    <property type="molecule type" value="Genomic_DNA"/>
</dbReference>
<keyword evidence="7" id="KW-1185">Reference proteome</keyword>
<evidence type="ECO:0000313" key="7">
    <source>
        <dbReference type="Proteomes" id="UP001597414"/>
    </source>
</evidence>
<dbReference type="Pfam" id="PF19143">
    <property type="entry name" value="Omp85_2"/>
    <property type="match status" value="1"/>
</dbReference>
<feature type="short sequence motif" description="GXGXXG" evidence="4">
    <location>
        <begin position="42"/>
        <end position="47"/>
    </location>
</feature>
<evidence type="ECO:0000256" key="1">
    <source>
        <dbReference type="ARBA" id="ARBA00022801"/>
    </source>
</evidence>
<evidence type="ECO:0000259" key="5">
    <source>
        <dbReference type="PROSITE" id="PS51635"/>
    </source>
</evidence>
<dbReference type="Gene3D" id="3.40.1090.10">
    <property type="entry name" value="Cytosolic phospholipase A2 catalytic domain"/>
    <property type="match status" value="2"/>
</dbReference>
<dbReference type="PANTHER" id="PTHR14226">
    <property type="entry name" value="NEUROPATHY TARGET ESTERASE/SWISS CHEESE D.MELANOGASTER"/>
    <property type="match status" value="1"/>
</dbReference>
<evidence type="ECO:0000313" key="6">
    <source>
        <dbReference type="EMBL" id="MFD2202899.1"/>
    </source>
</evidence>
<dbReference type="SUPFAM" id="SSF52151">
    <property type="entry name" value="FabD/lysophospholipase-like"/>
    <property type="match status" value="1"/>
</dbReference>
<evidence type="ECO:0000256" key="4">
    <source>
        <dbReference type="PROSITE-ProRule" id="PRU01161"/>
    </source>
</evidence>
<feature type="domain" description="PNPLA" evidence="5">
    <location>
        <begin position="38"/>
        <end position="228"/>
    </location>
</feature>
<dbReference type="InterPro" id="IPR002641">
    <property type="entry name" value="PNPLA_dom"/>
</dbReference>
<sequence length="783" mass="88378">MKFEKNRLLFIFFILSFWMLSPVFGQNISNKDKPKIGLVLSGGGAKGMAHVGILRYMEKAGIRPDYIVGTSMGSVIGGLYAIGYSADELEAIVRSSDWELIVSNRVGFNDVSFEEKEYYNRYLIELPVIDKKITFPSGLIEGQKLSETLHYYTWPANEIHDFDKLPIPFRCITTDVRNGEGIVIKSGYLHDALRSSIAIPTFFTPFDMDSTLVVDGGVVNNFPVDVVREMGADIVIGVNVSDEDFVDPKELGSFSAILMQIAMSKSYSKLKENIANTDIYIKPDLKGNSTGSFSNYAEILYLGDLAGQQHYEEFKALAERIGMNRQTEGIGLDVEPILVKEIEITGNVLFTDRLIQSKLDIQSGDVVSRNQVRDGISRVFGINGFHKVDYSISPIEGQAFKLQIRVKEKPKSLLFASVHYDNRFSAGILLNLTMRDVIGKSSRTVLVGDISQNPKFRFDYYKYIGGQKRYALNFRGDYINQEIPVYDKGEQIDLQRTVERRVAANILSTQSLKETYILGTFYEFNKVNSRFNIEFPEGIENAFTNFFGLRTAYSRNTLNDRNYPTKGTESIVDFRYIFGNNYDLKLKDGIDTLFLEGGDEPFGIPKEDLPGLIDILTPNAYFSAFFKIKKFFPLSNKFQVMPNFAGGLTLSNEVEGPIFDNFVLGGIQRVRINDTKVWGLNYREYFKPNFAKFGVDFQFIPLQNIYIRTGINALGVSDHIPLKNMGNELLDEFFSDNGIVGYGIDITYKSILGPIILGVGRNSADKNMRVHFGIGFSFNYSDR</sequence>
<dbReference type="Proteomes" id="UP001597414">
    <property type="component" value="Unassembled WGS sequence"/>
</dbReference>
<dbReference type="Pfam" id="PF01734">
    <property type="entry name" value="Patatin"/>
    <property type="match status" value="1"/>
</dbReference>